<feature type="compositionally biased region" description="Basic residues" evidence="1">
    <location>
        <begin position="24"/>
        <end position="33"/>
    </location>
</feature>
<feature type="region of interest" description="Disordered" evidence="1">
    <location>
        <begin position="1"/>
        <end position="44"/>
    </location>
</feature>
<protein>
    <submittedName>
        <fullName evidence="2">Uncharacterized protein</fullName>
    </submittedName>
</protein>
<organism evidence="2 3">
    <name type="scientific">Xyrichtys novacula</name>
    <name type="common">Pearly razorfish</name>
    <name type="synonym">Hemipteronotus novacula</name>
    <dbReference type="NCBI Taxonomy" id="13765"/>
    <lineage>
        <taxon>Eukaryota</taxon>
        <taxon>Metazoa</taxon>
        <taxon>Chordata</taxon>
        <taxon>Craniata</taxon>
        <taxon>Vertebrata</taxon>
        <taxon>Euteleostomi</taxon>
        <taxon>Actinopterygii</taxon>
        <taxon>Neopterygii</taxon>
        <taxon>Teleostei</taxon>
        <taxon>Neoteleostei</taxon>
        <taxon>Acanthomorphata</taxon>
        <taxon>Eupercaria</taxon>
        <taxon>Labriformes</taxon>
        <taxon>Labridae</taxon>
        <taxon>Xyrichtys</taxon>
    </lineage>
</organism>
<proteinExistence type="predicted"/>
<feature type="region of interest" description="Disordered" evidence="1">
    <location>
        <begin position="67"/>
        <end position="112"/>
    </location>
</feature>
<dbReference type="EMBL" id="OY660882">
    <property type="protein sequence ID" value="CAJ1081241.1"/>
    <property type="molecule type" value="Genomic_DNA"/>
</dbReference>
<sequence length="193" mass="21844">MEDSQGEEQQKALSPRAAGLCGYSRRRSRRGKLPKPETISTREKGARLHLACSAWMETQDRGFFCKSTERNNKKNSPRKGLASVATAEDDPDKGQRSRLQLSEDNEGNTEEEKSALLILSEEYNAWALECPLHDWPSCEGWTERERKKETQSVQGLVRLSKEDNAWAPEARVGTSRIWSETTLSLCQLCNTKV</sequence>
<dbReference type="AlphaFoldDB" id="A0AAV1H880"/>
<dbReference type="Proteomes" id="UP001178508">
    <property type="component" value="Chromosome 19"/>
</dbReference>
<gene>
    <name evidence="2" type="ORF">XNOV1_A011203</name>
</gene>
<evidence type="ECO:0000313" key="2">
    <source>
        <dbReference type="EMBL" id="CAJ1081241.1"/>
    </source>
</evidence>
<accession>A0AAV1H880</accession>
<evidence type="ECO:0000313" key="3">
    <source>
        <dbReference type="Proteomes" id="UP001178508"/>
    </source>
</evidence>
<evidence type="ECO:0000256" key="1">
    <source>
        <dbReference type="SAM" id="MobiDB-lite"/>
    </source>
</evidence>
<keyword evidence="3" id="KW-1185">Reference proteome</keyword>
<reference evidence="2" key="1">
    <citation type="submission" date="2023-08" db="EMBL/GenBank/DDBJ databases">
        <authorList>
            <person name="Alioto T."/>
            <person name="Alioto T."/>
            <person name="Gomez Garrido J."/>
        </authorList>
    </citation>
    <scope>NUCLEOTIDE SEQUENCE</scope>
</reference>
<name>A0AAV1H880_XYRNO</name>